<dbReference type="HOGENOM" id="CLU_041485_0_0_1"/>
<dbReference type="SUPFAM" id="SSF53300">
    <property type="entry name" value="vWA-like"/>
    <property type="match status" value="1"/>
</dbReference>
<evidence type="ECO:0000256" key="4">
    <source>
        <dbReference type="ARBA" id="ARBA00029992"/>
    </source>
</evidence>
<evidence type="ECO:0000256" key="6">
    <source>
        <dbReference type="ARBA" id="ARBA00065091"/>
    </source>
</evidence>
<keyword evidence="11" id="KW-1185">Reference proteome</keyword>
<dbReference type="GeneTree" id="ENSGT00390000009486"/>
<dbReference type="Proteomes" id="UP000008144">
    <property type="component" value="Chromosome 8"/>
</dbReference>
<evidence type="ECO:0000256" key="3">
    <source>
        <dbReference type="ARBA" id="ARBA00023242"/>
    </source>
</evidence>
<feature type="domain" description="Integrator complex subunit 14 beta-barrel" evidence="8">
    <location>
        <begin position="208"/>
        <end position="334"/>
    </location>
</feature>
<dbReference type="Pfam" id="PF19435">
    <property type="entry name" value="IntS14_b-barrel"/>
    <property type="match status" value="1"/>
</dbReference>
<sequence>MPVIVAVDASLSMWRNVFEGEEKKTTRFNIAEECTNQILDHVTSKFKLESMALLSCSSSVTVLSDFTRDLSMLKNGLKALKIGDKADFSSFVNYLNHFVVKTWGRMQSCTVIVITDGGIVSVESLDALKNAQTKNSLFEFPCNLHFLCIETLQNLKLSGSYYLLHEILKINEDLGSVVPLLETKTPEMGLPGMVATSIDKFLNNTLKTFETTLSCGNLSSRISIFPSPKAQKSINSSLEAEIFTVKDKISIVGFLNISDIRNPPVLSRHLLLPITPTEVEDISTHPSFSVVLHGSLKMESKVALVKLATEWFGIIYSWADSKTKSNLVLSILPVGLNCIPWLGNFNQLAPASMWPESLSSKKPSIPSFPVQSKRFMKRSYSQPTVAWTRATGLQTDVQKILRSAKKLPEKSHVFYKDLNRLRRAALSFGFHDLLDGISALLERECTLLPGTAHPEATLQLSHAARELKSTINKGHEHTIEPLKTDF</sequence>
<dbReference type="GO" id="GO:0032039">
    <property type="term" value="C:integrator complex"/>
    <property type="evidence" value="ECO:0007669"/>
    <property type="project" value="InterPro"/>
</dbReference>
<dbReference type="EMBL" id="EAAA01002714">
    <property type="status" value="NOT_ANNOTATED_CDS"/>
    <property type="molecule type" value="Genomic_DNA"/>
</dbReference>
<comment type="similarity">
    <text evidence="5">Belongs to the Integrator subunit 14 family.</text>
</comment>
<keyword evidence="3" id="KW-0539">Nucleus</keyword>
<comment type="subcellular location">
    <subcellularLocation>
        <location evidence="1">Nucleus</location>
    </subcellularLocation>
</comment>
<accession>F6YIU9</accession>
<evidence type="ECO:0000259" key="8">
    <source>
        <dbReference type="Pfam" id="PF19435"/>
    </source>
</evidence>
<dbReference type="InterPro" id="IPR045814">
    <property type="entry name" value="IntS14_b-barrel"/>
</dbReference>
<reference evidence="11" key="1">
    <citation type="journal article" date="2002" name="Science">
        <title>The draft genome of Ciona intestinalis: insights into chordate and vertebrate origins.</title>
        <authorList>
            <person name="Dehal P."/>
            <person name="Satou Y."/>
            <person name="Campbell R.K."/>
            <person name="Chapman J."/>
            <person name="Degnan B."/>
            <person name="De Tomaso A."/>
            <person name="Davidson B."/>
            <person name="Di Gregorio A."/>
            <person name="Gelpke M."/>
            <person name="Goodstein D.M."/>
            <person name="Harafuji N."/>
            <person name="Hastings K.E."/>
            <person name="Ho I."/>
            <person name="Hotta K."/>
            <person name="Huang W."/>
            <person name="Kawashima T."/>
            <person name="Lemaire P."/>
            <person name="Martinez D."/>
            <person name="Meinertzhagen I.A."/>
            <person name="Necula S."/>
            <person name="Nonaka M."/>
            <person name="Putnam N."/>
            <person name="Rash S."/>
            <person name="Saiga H."/>
            <person name="Satake M."/>
            <person name="Terry A."/>
            <person name="Yamada L."/>
            <person name="Wang H.G."/>
            <person name="Awazu S."/>
            <person name="Azumi K."/>
            <person name="Boore J."/>
            <person name="Branno M."/>
            <person name="Chin-Bow S."/>
            <person name="DeSantis R."/>
            <person name="Doyle S."/>
            <person name="Francino P."/>
            <person name="Keys D.N."/>
            <person name="Haga S."/>
            <person name="Hayashi H."/>
            <person name="Hino K."/>
            <person name="Imai K.S."/>
            <person name="Inaba K."/>
            <person name="Kano S."/>
            <person name="Kobayashi K."/>
            <person name="Kobayashi M."/>
            <person name="Lee B.I."/>
            <person name="Makabe K.W."/>
            <person name="Manohar C."/>
            <person name="Matassi G."/>
            <person name="Medina M."/>
            <person name="Mochizuki Y."/>
            <person name="Mount S."/>
            <person name="Morishita T."/>
            <person name="Miura S."/>
            <person name="Nakayama A."/>
            <person name="Nishizaka S."/>
            <person name="Nomoto H."/>
            <person name="Ohta F."/>
            <person name="Oishi K."/>
            <person name="Rigoutsos I."/>
            <person name="Sano M."/>
            <person name="Sasaki A."/>
            <person name="Sasakura Y."/>
            <person name="Shoguchi E."/>
            <person name="Shin-i T."/>
            <person name="Spagnuolo A."/>
            <person name="Stainier D."/>
            <person name="Suzuki M.M."/>
            <person name="Tassy O."/>
            <person name="Takatori N."/>
            <person name="Tokuoka M."/>
            <person name="Yagi K."/>
            <person name="Yoshizaki F."/>
            <person name="Wada S."/>
            <person name="Zhang C."/>
            <person name="Hyatt P.D."/>
            <person name="Larimer F."/>
            <person name="Detter C."/>
            <person name="Doggett N."/>
            <person name="Glavina T."/>
            <person name="Hawkins T."/>
            <person name="Richardson P."/>
            <person name="Lucas S."/>
            <person name="Kohara Y."/>
            <person name="Levine M."/>
            <person name="Satoh N."/>
            <person name="Rokhsar D.S."/>
        </authorList>
    </citation>
    <scope>NUCLEOTIDE SEQUENCE [LARGE SCALE GENOMIC DNA]</scope>
</reference>
<dbReference type="InterPro" id="IPR002035">
    <property type="entry name" value="VWF_A"/>
</dbReference>
<dbReference type="Pfam" id="PF20504">
    <property type="entry name" value="IntS14_C"/>
    <property type="match status" value="1"/>
</dbReference>
<dbReference type="PANTHER" id="PTHR13532">
    <property type="match status" value="1"/>
</dbReference>
<reference evidence="10" key="3">
    <citation type="submission" date="2025-08" db="UniProtKB">
        <authorList>
            <consortium name="Ensembl"/>
        </authorList>
    </citation>
    <scope>IDENTIFICATION</scope>
</reference>
<dbReference type="AlphaFoldDB" id="F6YIU9"/>
<dbReference type="STRING" id="7719.ENSCINP00000015311"/>
<evidence type="ECO:0000313" key="11">
    <source>
        <dbReference type="Proteomes" id="UP000008144"/>
    </source>
</evidence>
<dbReference type="InParanoid" id="F6YIU9"/>
<dbReference type="Pfam" id="PF13519">
    <property type="entry name" value="VWA_2"/>
    <property type="match status" value="1"/>
</dbReference>
<comment type="subunit">
    <text evidence="6">Component of the Integrator complex, composed of core subunits INTS1, INTS2, INTS3, INTS4, INTS5, INTS6, INTS7, INTS8, INTS9/RC74, INTS10, INTS11/CPSF3L, INTS12, INTS13, INTS14 and INTS15. The core complex associates with protein phosphatase 2A subunits PPP2CA and PPP2R1A, to form the Integrator-PP2A (INTAC) complex. INTS14 is part of the tail subcomplex, composed of INTS10, INTS13, INTS14 and INTS15.</text>
</comment>
<evidence type="ECO:0000313" key="10">
    <source>
        <dbReference type="Ensembl" id="ENSCINP00000015311.3"/>
    </source>
</evidence>
<dbReference type="PANTHER" id="PTHR13532:SF3">
    <property type="entry name" value="INTEGRATOR COMPLEX SUBUNIT 14"/>
    <property type="match status" value="1"/>
</dbReference>
<dbReference type="OMA" id="QSSVVWI"/>
<dbReference type="InterPro" id="IPR036465">
    <property type="entry name" value="vWFA_dom_sf"/>
</dbReference>
<proteinExistence type="inferred from homology"/>
<evidence type="ECO:0000256" key="2">
    <source>
        <dbReference type="ARBA" id="ARBA00016816"/>
    </source>
</evidence>
<protein>
    <recommendedName>
        <fullName evidence="2">Integrator complex subunit 14</fullName>
    </recommendedName>
    <alternativeName>
        <fullName evidence="4">von Willebrand factor A domain-containing protein 9</fullName>
    </alternativeName>
</protein>
<feature type="domain" description="Integrator complex subunit 14 C-terminal" evidence="9">
    <location>
        <begin position="385"/>
        <end position="486"/>
    </location>
</feature>
<reference evidence="10" key="2">
    <citation type="journal article" date="2008" name="Genome Biol.">
        <title>Improved genome assembly and evidence-based global gene model set for the chordate Ciona intestinalis: new insight into intron and operon populations.</title>
        <authorList>
            <person name="Satou Y."/>
            <person name="Mineta K."/>
            <person name="Ogasawara M."/>
            <person name="Sasakura Y."/>
            <person name="Shoguchi E."/>
            <person name="Ueno K."/>
            <person name="Yamada L."/>
            <person name="Matsumoto J."/>
            <person name="Wasserscheid J."/>
            <person name="Dewar K."/>
            <person name="Wiley G.B."/>
            <person name="Macmil S.L."/>
            <person name="Roe B.A."/>
            <person name="Zeller R.W."/>
            <person name="Hastings K.E."/>
            <person name="Lemaire P."/>
            <person name="Lindquist E."/>
            <person name="Endo T."/>
            <person name="Hotta K."/>
            <person name="Inaba K."/>
        </authorList>
    </citation>
    <scope>NUCLEOTIDE SEQUENCE [LARGE SCALE GENOMIC DNA]</scope>
    <source>
        <strain evidence="10">wild type</strain>
    </source>
</reference>
<evidence type="ECO:0000256" key="1">
    <source>
        <dbReference type="ARBA" id="ARBA00004123"/>
    </source>
</evidence>
<evidence type="ECO:0000259" key="7">
    <source>
        <dbReference type="Pfam" id="PF13519"/>
    </source>
</evidence>
<dbReference type="Ensembl" id="ENSCINT00000015311.3">
    <property type="protein sequence ID" value="ENSCINP00000015311.3"/>
    <property type="gene ID" value="ENSCING00000007459.3"/>
</dbReference>
<name>F6YIU9_CIOIN</name>
<dbReference type="GO" id="GO:0034472">
    <property type="term" value="P:snRNA 3'-end processing"/>
    <property type="evidence" value="ECO:0000318"/>
    <property type="project" value="GO_Central"/>
</dbReference>
<evidence type="ECO:0000259" key="9">
    <source>
        <dbReference type="Pfam" id="PF20504"/>
    </source>
</evidence>
<organism evidence="10 11">
    <name type="scientific">Ciona intestinalis</name>
    <name type="common">Transparent sea squirt</name>
    <name type="synonym">Ascidia intestinalis</name>
    <dbReference type="NCBI Taxonomy" id="7719"/>
    <lineage>
        <taxon>Eukaryota</taxon>
        <taxon>Metazoa</taxon>
        <taxon>Chordata</taxon>
        <taxon>Tunicata</taxon>
        <taxon>Ascidiacea</taxon>
        <taxon>Phlebobranchia</taxon>
        <taxon>Cionidae</taxon>
        <taxon>Ciona</taxon>
    </lineage>
</organism>
<dbReference type="InterPro" id="IPR046471">
    <property type="entry name" value="IntS14_C"/>
</dbReference>
<dbReference type="FunCoup" id="F6YIU9">
    <property type="interactions" value="759"/>
</dbReference>
<feature type="domain" description="VWFA" evidence="7">
    <location>
        <begin position="3"/>
        <end position="117"/>
    </location>
</feature>
<dbReference type="Gene3D" id="3.40.50.410">
    <property type="entry name" value="von Willebrand factor, type A domain"/>
    <property type="match status" value="1"/>
</dbReference>
<dbReference type="InterPro" id="IPR039841">
    <property type="entry name" value="INTS14"/>
</dbReference>
<reference evidence="10" key="4">
    <citation type="submission" date="2025-09" db="UniProtKB">
        <authorList>
            <consortium name="Ensembl"/>
        </authorList>
    </citation>
    <scope>IDENTIFICATION</scope>
</reference>
<evidence type="ECO:0000256" key="5">
    <source>
        <dbReference type="ARBA" id="ARBA00061449"/>
    </source>
</evidence>